<protein>
    <submittedName>
        <fullName evidence="2">Uncharacterized protein</fullName>
    </submittedName>
</protein>
<gene>
    <name evidence="2" type="ORF">A9C19_03130</name>
</gene>
<name>A0A1L3MNE6_9BACI</name>
<sequence length="97" mass="11369">MKQLKSKLNYERRTEPVAGSFFGRSFFGVEVITLRCRDRTVWRGQNRGKRGQNRGKRGQNRGKRGQNRGKRGRNRGKRGRNRGKRGRNRGKRGRNRG</sequence>
<dbReference type="AlphaFoldDB" id="A0A1L3MNE6"/>
<evidence type="ECO:0000313" key="3">
    <source>
        <dbReference type="Proteomes" id="UP000181936"/>
    </source>
</evidence>
<evidence type="ECO:0000313" key="2">
    <source>
        <dbReference type="EMBL" id="APH03832.1"/>
    </source>
</evidence>
<evidence type="ECO:0000256" key="1">
    <source>
        <dbReference type="SAM" id="MobiDB-lite"/>
    </source>
</evidence>
<dbReference type="KEGG" id="bwh:A9C19_03130"/>
<proteinExistence type="predicted"/>
<reference evidence="2 3" key="1">
    <citation type="journal article" date="2016" name="Sci. Rep.">
        <title>Complete genome sequence and transcriptomic analysis of a novel marine strain Bacillus weihaiensis reveals the mechanism of brown algae degradation.</title>
        <authorList>
            <person name="Zhu Y."/>
            <person name="Chen P."/>
            <person name="Bao Y."/>
            <person name="Men Y."/>
            <person name="Zeng Y."/>
            <person name="Yang J."/>
            <person name="Sun J."/>
            <person name="Sun Y."/>
        </authorList>
    </citation>
    <scope>NUCLEOTIDE SEQUENCE [LARGE SCALE GENOMIC DNA]</scope>
    <source>
        <strain evidence="2 3">Alg07</strain>
    </source>
</reference>
<dbReference type="STRING" id="1547283.A9C19_03130"/>
<keyword evidence="3" id="KW-1185">Reference proteome</keyword>
<accession>A0A1L3MNE6</accession>
<feature type="compositionally biased region" description="Basic residues" evidence="1">
    <location>
        <begin position="46"/>
        <end position="97"/>
    </location>
</feature>
<dbReference type="Proteomes" id="UP000181936">
    <property type="component" value="Chromosome"/>
</dbReference>
<organism evidence="2 3">
    <name type="scientific">Bacillus weihaiensis</name>
    <dbReference type="NCBI Taxonomy" id="1547283"/>
    <lineage>
        <taxon>Bacteria</taxon>
        <taxon>Bacillati</taxon>
        <taxon>Bacillota</taxon>
        <taxon>Bacilli</taxon>
        <taxon>Bacillales</taxon>
        <taxon>Bacillaceae</taxon>
        <taxon>Bacillus</taxon>
    </lineage>
</organism>
<dbReference type="EMBL" id="CP016020">
    <property type="protein sequence ID" value="APH03832.1"/>
    <property type="molecule type" value="Genomic_DNA"/>
</dbReference>
<feature type="region of interest" description="Disordered" evidence="1">
    <location>
        <begin position="38"/>
        <end position="97"/>
    </location>
</feature>